<keyword evidence="3" id="KW-1185">Reference proteome</keyword>
<feature type="chain" id="PRO_5043387414" evidence="1">
    <location>
        <begin position="28"/>
        <end position="115"/>
    </location>
</feature>
<dbReference type="AlphaFoldDB" id="A0AAW9PR62"/>
<sequence length="115" mass="12649">MNIKALLLAAIASTATLLPQFTPIAAAQERSDCNVEIVGRQQGSRVNMRTGAGTEYGSPGFILVGQVVNMLNNYSGNRISRIDSEGATWFYVEYTPSRTRGWVREDFIAPNCVNY</sequence>
<comment type="caution">
    <text evidence="2">The sequence shown here is derived from an EMBL/GenBank/DDBJ whole genome shotgun (WGS) entry which is preliminary data.</text>
</comment>
<organism evidence="2 3">
    <name type="scientific">Tumidithrix elongata BACA0141</name>
    <dbReference type="NCBI Taxonomy" id="2716417"/>
    <lineage>
        <taxon>Bacteria</taxon>
        <taxon>Bacillati</taxon>
        <taxon>Cyanobacteriota</taxon>
        <taxon>Cyanophyceae</taxon>
        <taxon>Pseudanabaenales</taxon>
        <taxon>Pseudanabaenaceae</taxon>
        <taxon>Tumidithrix</taxon>
        <taxon>Tumidithrix elongata</taxon>
    </lineage>
</organism>
<accession>A0AAW9PR62</accession>
<evidence type="ECO:0000313" key="2">
    <source>
        <dbReference type="EMBL" id="MEE3716037.1"/>
    </source>
</evidence>
<keyword evidence="1" id="KW-0732">Signal</keyword>
<proteinExistence type="predicted"/>
<evidence type="ECO:0000256" key="1">
    <source>
        <dbReference type="SAM" id="SignalP"/>
    </source>
</evidence>
<reference evidence="2" key="1">
    <citation type="submission" date="2024-01" db="EMBL/GenBank/DDBJ databases">
        <title>Bank of Algae and Cyanobacteria of the Azores (BACA) strain genomes.</title>
        <authorList>
            <person name="Luz R."/>
            <person name="Cordeiro R."/>
            <person name="Fonseca A."/>
            <person name="Goncalves V."/>
        </authorList>
    </citation>
    <scope>NUCLEOTIDE SEQUENCE</scope>
    <source>
        <strain evidence="2">BACA0141</strain>
    </source>
</reference>
<name>A0AAW9PR62_9CYAN</name>
<dbReference type="Gene3D" id="2.30.30.40">
    <property type="entry name" value="SH3 Domains"/>
    <property type="match status" value="1"/>
</dbReference>
<dbReference type="EMBL" id="JAZBJZ010000011">
    <property type="protein sequence ID" value="MEE3716037.1"/>
    <property type="molecule type" value="Genomic_DNA"/>
</dbReference>
<protein>
    <submittedName>
        <fullName evidence="2">SH3 domain-containing protein</fullName>
    </submittedName>
</protein>
<gene>
    <name evidence="2" type="ORF">V2H45_04660</name>
</gene>
<dbReference type="Proteomes" id="UP001333818">
    <property type="component" value="Unassembled WGS sequence"/>
</dbReference>
<dbReference type="RefSeq" id="WP_330482461.1">
    <property type="nucleotide sequence ID" value="NZ_JAZBJZ010000011.1"/>
</dbReference>
<feature type="signal peptide" evidence="1">
    <location>
        <begin position="1"/>
        <end position="27"/>
    </location>
</feature>
<evidence type="ECO:0000313" key="3">
    <source>
        <dbReference type="Proteomes" id="UP001333818"/>
    </source>
</evidence>